<dbReference type="InterPro" id="IPR036897">
    <property type="entry name" value="CarbamoylP_synth_lsu_oligo_sf"/>
</dbReference>
<feature type="region of interest" description="Allosteric domain" evidence="19">
    <location>
        <begin position="934"/>
        <end position="1072"/>
    </location>
</feature>
<dbReference type="AlphaFoldDB" id="A0A2H0LVP8"/>
<feature type="domain" description="ATP-grasp" evidence="20">
    <location>
        <begin position="133"/>
        <end position="328"/>
    </location>
</feature>
<feature type="binding site" evidence="19">
    <location>
        <position position="285"/>
    </location>
    <ligand>
        <name>Mn(2+)</name>
        <dbReference type="ChEBI" id="CHEBI:29035"/>
        <label>1</label>
    </ligand>
</feature>
<reference evidence="22 23" key="1">
    <citation type="submission" date="2017-09" db="EMBL/GenBank/DDBJ databases">
        <title>Depth-based differentiation of microbial function through sediment-hosted aquifers and enrichment of novel symbionts in the deep terrestrial subsurface.</title>
        <authorList>
            <person name="Probst A.J."/>
            <person name="Ladd B."/>
            <person name="Jarett J.K."/>
            <person name="Geller-Mcgrath D.E."/>
            <person name="Sieber C.M."/>
            <person name="Emerson J.B."/>
            <person name="Anantharaman K."/>
            <person name="Thomas B.C."/>
            <person name="Malmstrom R."/>
            <person name="Stieglmeier M."/>
            <person name="Klingl A."/>
            <person name="Woyke T."/>
            <person name="Ryan C.M."/>
            <person name="Banfield J.F."/>
        </authorList>
    </citation>
    <scope>NUCLEOTIDE SEQUENCE [LARGE SCALE GENOMIC DNA]</scope>
    <source>
        <strain evidence="22">CG11_big_fil_rev_8_21_14_0_20_42_13</strain>
    </source>
</reference>
<feature type="binding site" evidence="19">
    <location>
        <position position="241"/>
    </location>
    <ligand>
        <name>ATP</name>
        <dbReference type="ChEBI" id="CHEBI:30616"/>
        <label>1</label>
    </ligand>
</feature>
<evidence type="ECO:0000256" key="6">
    <source>
        <dbReference type="ARBA" id="ARBA00022598"/>
    </source>
</evidence>
<comment type="pathway">
    <text evidence="2 19">Pyrimidine metabolism; UMP biosynthesis via de novo pathway; (S)-dihydroorotate from bicarbonate: step 1/3.</text>
</comment>
<dbReference type="Proteomes" id="UP000229641">
    <property type="component" value="Unassembled WGS sequence"/>
</dbReference>
<dbReference type="Gene3D" id="3.30.470.20">
    <property type="entry name" value="ATP-grasp fold, B domain"/>
    <property type="match status" value="2"/>
</dbReference>
<keyword evidence="13 19" id="KW-0665">Pyrimidine biosynthesis</keyword>
<dbReference type="PRINTS" id="PR00098">
    <property type="entry name" value="CPSASE"/>
</dbReference>
<dbReference type="Pfam" id="PF02787">
    <property type="entry name" value="CPSase_L_D3"/>
    <property type="match status" value="1"/>
</dbReference>
<comment type="caution">
    <text evidence="22">The sequence shown here is derived from an EMBL/GenBank/DDBJ whole genome shotgun (WGS) entry which is preliminary data.</text>
</comment>
<dbReference type="PROSITE" id="PS50975">
    <property type="entry name" value="ATP_GRASP"/>
    <property type="match status" value="2"/>
</dbReference>
<evidence type="ECO:0000256" key="8">
    <source>
        <dbReference type="ARBA" id="ARBA00022723"/>
    </source>
</evidence>
<dbReference type="UniPathway" id="UPA00068">
    <property type="reaction ID" value="UER00171"/>
</dbReference>
<evidence type="ECO:0000256" key="5">
    <source>
        <dbReference type="ARBA" id="ARBA00022571"/>
    </source>
</evidence>
<comment type="catalytic activity">
    <reaction evidence="16 19">
        <text>hydrogencarbonate + L-glutamine + 2 ATP + H2O = carbamoyl phosphate + L-glutamate + 2 ADP + phosphate + 2 H(+)</text>
        <dbReference type="Rhea" id="RHEA:18633"/>
        <dbReference type="ChEBI" id="CHEBI:15377"/>
        <dbReference type="ChEBI" id="CHEBI:15378"/>
        <dbReference type="ChEBI" id="CHEBI:17544"/>
        <dbReference type="ChEBI" id="CHEBI:29985"/>
        <dbReference type="ChEBI" id="CHEBI:30616"/>
        <dbReference type="ChEBI" id="CHEBI:43474"/>
        <dbReference type="ChEBI" id="CHEBI:58228"/>
        <dbReference type="ChEBI" id="CHEBI:58359"/>
        <dbReference type="ChEBI" id="CHEBI:456216"/>
        <dbReference type="EC" id="6.3.5.5"/>
    </reaction>
</comment>
<feature type="binding site" evidence="19">
    <location>
        <position position="838"/>
    </location>
    <ligand>
        <name>Mg(2+)</name>
        <dbReference type="ChEBI" id="CHEBI:18420"/>
        <label>4</label>
    </ligand>
</feature>
<dbReference type="Pfam" id="PF25596">
    <property type="entry name" value="CPSase_L_D1"/>
    <property type="match status" value="2"/>
</dbReference>
<evidence type="ECO:0000256" key="12">
    <source>
        <dbReference type="ARBA" id="ARBA00022842"/>
    </source>
</evidence>
<proteinExistence type="inferred from homology"/>
<dbReference type="FunFam" id="3.30.470.20:FF:000007">
    <property type="entry name" value="Carbamoyl-phosphate synthase large chain"/>
    <property type="match status" value="1"/>
</dbReference>
<keyword evidence="12" id="KW-0460">Magnesium</keyword>
<evidence type="ECO:0000256" key="16">
    <source>
        <dbReference type="ARBA" id="ARBA00048816"/>
    </source>
</evidence>
<comment type="similarity">
    <text evidence="4 19">Belongs to the CarB family.</text>
</comment>
<dbReference type="FunFam" id="3.30.470.20:FF:000013">
    <property type="entry name" value="Carbamoyl-phosphate synthase large chain"/>
    <property type="match status" value="1"/>
</dbReference>
<dbReference type="PROSITE" id="PS00866">
    <property type="entry name" value="CPSASE_1"/>
    <property type="match status" value="1"/>
</dbReference>
<feature type="binding site" evidence="19">
    <location>
        <position position="751"/>
    </location>
    <ligand>
        <name>ATP</name>
        <dbReference type="ChEBI" id="CHEBI:30616"/>
        <label>2</label>
    </ligand>
</feature>
<feature type="binding site" evidence="19">
    <location>
        <position position="783"/>
    </location>
    <ligand>
        <name>ATP</name>
        <dbReference type="ChEBI" id="CHEBI:30616"/>
        <label>2</label>
    </ligand>
</feature>
<feature type="binding site" evidence="19">
    <location>
        <position position="826"/>
    </location>
    <ligand>
        <name>ATP</name>
        <dbReference type="ChEBI" id="CHEBI:30616"/>
        <label>2</label>
    </ligand>
</feature>
<dbReference type="FunFam" id="1.10.1030.10:FF:000002">
    <property type="entry name" value="Carbamoyl-phosphate synthase large chain"/>
    <property type="match status" value="1"/>
</dbReference>
<dbReference type="SUPFAM" id="SSF56059">
    <property type="entry name" value="Glutathione synthetase ATP-binding domain-like"/>
    <property type="match status" value="2"/>
</dbReference>
<dbReference type="EC" id="6.3.4.16" evidence="19"/>
<feature type="binding site" evidence="19">
    <location>
        <position position="826"/>
    </location>
    <ligand>
        <name>Mg(2+)</name>
        <dbReference type="ChEBI" id="CHEBI:18420"/>
        <label>3</label>
    </ligand>
</feature>
<dbReference type="InterPro" id="IPR033937">
    <property type="entry name" value="MGS_CPS_CarB"/>
</dbReference>
<keyword evidence="11 19" id="KW-0067">ATP-binding</keyword>
<comment type="domain">
    <text evidence="19">The large subunit is composed of 2 ATP-grasp domains that are involved in binding the 2 ATP molecules needed for carbamoyl phosphate synthesis. The N-terminal ATP-grasp domain (referred to as the carboxyphosphate synthetic component) catalyzes the ATP-dependent phosphorylation of hydrogencarbonate to carboxyphosphate and the subsequent nucleophilic attack by ammonia to form a carbamate intermediate. The C-terminal ATP-grasp domain (referred to as the carbamoyl phosphate synthetic component) then catalyzes the phosphorylation of carbamate with the second ATP to form the end product carbamoyl phosphate. The reactive and unstable enzyme intermediates are sequentially channeled from one active site to the next through the interior of the protein over a distance of at least 96 A.</text>
</comment>
<dbReference type="NCBIfam" id="NF009455">
    <property type="entry name" value="PRK12815.1"/>
    <property type="match status" value="1"/>
</dbReference>
<dbReference type="NCBIfam" id="TIGR01369">
    <property type="entry name" value="CPSaseII_lrg"/>
    <property type="match status" value="1"/>
</dbReference>
<dbReference type="GO" id="GO:0005524">
    <property type="term" value="F:ATP binding"/>
    <property type="evidence" value="ECO:0007669"/>
    <property type="project" value="UniProtKB-UniRule"/>
</dbReference>
<evidence type="ECO:0000259" key="21">
    <source>
        <dbReference type="PROSITE" id="PS51855"/>
    </source>
</evidence>
<dbReference type="InterPro" id="IPR016185">
    <property type="entry name" value="PreATP-grasp_dom_sf"/>
</dbReference>
<evidence type="ECO:0000256" key="4">
    <source>
        <dbReference type="ARBA" id="ARBA00009799"/>
    </source>
</evidence>
<dbReference type="SUPFAM" id="SSF48108">
    <property type="entry name" value="Carbamoyl phosphate synthetase, large subunit connection domain"/>
    <property type="match status" value="1"/>
</dbReference>
<dbReference type="HAMAP" id="MF_01210_B">
    <property type="entry name" value="CPSase_L_chain_B"/>
    <property type="match status" value="1"/>
</dbReference>
<feature type="binding site" evidence="19">
    <location>
        <position position="299"/>
    </location>
    <ligand>
        <name>Mg(2+)</name>
        <dbReference type="ChEBI" id="CHEBI:18420"/>
        <label>2</label>
    </ligand>
</feature>
<comment type="caution">
    <text evidence="19">Lacks conserved residue(s) required for the propagation of feature annotation.</text>
</comment>
<feature type="binding site" evidence="19">
    <location>
        <position position="753"/>
    </location>
    <ligand>
        <name>ATP</name>
        <dbReference type="ChEBI" id="CHEBI:30616"/>
        <label>2</label>
    </ligand>
</feature>
<dbReference type="InterPro" id="IPR005480">
    <property type="entry name" value="CPSase_lsu_oligo"/>
</dbReference>
<feature type="domain" description="ATP-grasp" evidence="20">
    <location>
        <begin position="676"/>
        <end position="867"/>
    </location>
</feature>
<feature type="binding site" evidence="19">
    <location>
        <position position="838"/>
    </location>
    <ligand>
        <name>Mg(2+)</name>
        <dbReference type="ChEBI" id="CHEBI:18420"/>
        <label>3</label>
    </ligand>
</feature>
<dbReference type="GO" id="GO:0004088">
    <property type="term" value="F:carbamoyl-phosphate synthase (glutamine-hydrolyzing) activity"/>
    <property type="evidence" value="ECO:0007669"/>
    <property type="project" value="UniProtKB-UniRule"/>
</dbReference>
<feature type="binding site" evidence="19">
    <location>
        <position position="242"/>
    </location>
    <ligand>
        <name>ATP</name>
        <dbReference type="ChEBI" id="CHEBI:30616"/>
        <label>1</label>
    </ligand>
</feature>
<keyword evidence="10 19" id="KW-0547">Nucleotide-binding</keyword>
<dbReference type="InterPro" id="IPR005483">
    <property type="entry name" value="CPSase_dom"/>
</dbReference>
<keyword evidence="8" id="KW-0479">Metal-binding</keyword>
<dbReference type="PANTHER" id="PTHR11405">
    <property type="entry name" value="CARBAMOYLTRANSFERASE FAMILY MEMBER"/>
    <property type="match status" value="1"/>
</dbReference>
<feature type="binding site" evidence="19">
    <location>
        <position position="285"/>
    </location>
    <ligand>
        <name>Mg(2+)</name>
        <dbReference type="ChEBI" id="CHEBI:18420"/>
        <label>1</label>
    </ligand>
</feature>
<evidence type="ECO:0000256" key="13">
    <source>
        <dbReference type="ARBA" id="ARBA00022975"/>
    </source>
</evidence>
<feature type="binding site" evidence="19">
    <location>
        <position position="176"/>
    </location>
    <ligand>
        <name>ATP</name>
        <dbReference type="ChEBI" id="CHEBI:30616"/>
        <label>1</label>
    </ligand>
</feature>
<dbReference type="SUPFAM" id="SSF52440">
    <property type="entry name" value="PreATP-grasp domain"/>
    <property type="match status" value="2"/>
</dbReference>
<feature type="binding site" evidence="19">
    <location>
        <position position="210"/>
    </location>
    <ligand>
        <name>ATP</name>
        <dbReference type="ChEBI" id="CHEBI:30616"/>
        <label>1</label>
    </ligand>
</feature>
<dbReference type="Pfam" id="PF02142">
    <property type="entry name" value="MGS"/>
    <property type="match status" value="1"/>
</dbReference>
<dbReference type="Pfam" id="PF02786">
    <property type="entry name" value="CPSase_L_D2"/>
    <property type="match status" value="2"/>
</dbReference>
<evidence type="ECO:0000256" key="3">
    <source>
        <dbReference type="ARBA" id="ARBA00005077"/>
    </source>
</evidence>
<keyword evidence="14" id="KW-0464">Manganese</keyword>
<evidence type="ECO:0000256" key="7">
    <source>
        <dbReference type="ARBA" id="ARBA00022605"/>
    </source>
</evidence>
<evidence type="ECO:0000259" key="20">
    <source>
        <dbReference type="PROSITE" id="PS50975"/>
    </source>
</evidence>
<feature type="binding site" evidence="19">
    <location>
        <position position="784"/>
    </location>
    <ligand>
        <name>ATP</name>
        <dbReference type="ChEBI" id="CHEBI:30616"/>
        <label>2</label>
    </ligand>
</feature>
<dbReference type="InterPro" id="IPR011761">
    <property type="entry name" value="ATP-grasp"/>
</dbReference>
<dbReference type="UniPathway" id="UPA00070">
    <property type="reaction ID" value="UER00115"/>
</dbReference>
<comment type="catalytic activity">
    <reaction evidence="15 19">
        <text>hydrogencarbonate + NH4(+) + 2 ATP = carbamoyl phosphate + 2 ADP + phosphate + 2 H(+)</text>
        <dbReference type="Rhea" id="RHEA:18029"/>
        <dbReference type="ChEBI" id="CHEBI:15378"/>
        <dbReference type="ChEBI" id="CHEBI:17544"/>
        <dbReference type="ChEBI" id="CHEBI:28938"/>
        <dbReference type="ChEBI" id="CHEBI:30616"/>
        <dbReference type="ChEBI" id="CHEBI:43474"/>
        <dbReference type="ChEBI" id="CHEBI:58228"/>
        <dbReference type="ChEBI" id="CHEBI:456216"/>
        <dbReference type="EC" id="6.3.4.16"/>
    </reaction>
</comment>
<feature type="binding site" evidence="19">
    <location>
        <position position="712"/>
    </location>
    <ligand>
        <name>ATP</name>
        <dbReference type="ChEBI" id="CHEBI:30616"/>
        <label>2</label>
    </ligand>
</feature>
<evidence type="ECO:0000256" key="14">
    <source>
        <dbReference type="ARBA" id="ARBA00023211"/>
    </source>
</evidence>
<feature type="binding site" evidence="19">
    <location>
        <position position="169"/>
    </location>
    <ligand>
        <name>ATP</name>
        <dbReference type="ChEBI" id="CHEBI:30616"/>
        <label>1</label>
    </ligand>
</feature>
<dbReference type="InterPro" id="IPR058047">
    <property type="entry name" value="CPSase_preATP-grasp"/>
</dbReference>
<evidence type="ECO:0000256" key="10">
    <source>
        <dbReference type="ARBA" id="ARBA00022741"/>
    </source>
</evidence>
<evidence type="ECO:0000256" key="17">
    <source>
        <dbReference type="ARBA" id="ARBA00057223"/>
    </source>
</evidence>
<comment type="pathway">
    <text evidence="3 19">Amino-acid biosynthesis; L-arginine biosynthesis; carbamoyl phosphate from bicarbonate: step 1/1.</text>
</comment>
<dbReference type="FunFam" id="3.40.50.20:FF:000001">
    <property type="entry name" value="Carbamoyl-phosphate synthase large chain"/>
    <property type="match status" value="1"/>
</dbReference>
<feature type="binding site" evidence="19">
    <location>
        <position position="215"/>
    </location>
    <ligand>
        <name>ATP</name>
        <dbReference type="ChEBI" id="CHEBI:30616"/>
        <label>1</label>
    </ligand>
</feature>
<dbReference type="InterPro" id="IPR036914">
    <property type="entry name" value="MGS-like_dom_sf"/>
</dbReference>
<feature type="binding site" evidence="19">
    <location>
        <position position="208"/>
    </location>
    <ligand>
        <name>ATP</name>
        <dbReference type="ChEBI" id="CHEBI:30616"/>
        <label>1</label>
    </ligand>
</feature>
<organism evidence="22 23">
    <name type="scientific">Candidatus Ghiorseimicrobium undicola</name>
    <dbReference type="NCBI Taxonomy" id="1974746"/>
    <lineage>
        <taxon>Bacteria</taxon>
        <taxon>Pseudomonadati</taxon>
        <taxon>Candidatus Omnitrophota</taxon>
        <taxon>Candidatus Ghiorseimicrobium</taxon>
    </lineage>
</organism>
<dbReference type="InterPro" id="IPR006275">
    <property type="entry name" value="CPSase_lsu"/>
</dbReference>
<dbReference type="Gene3D" id="1.10.1030.10">
    <property type="entry name" value="Carbamoyl-phosphate synthetase, large subunit oligomerisation domain"/>
    <property type="match status" value="1"/>
</dbReference>
<keyword evidence="6 19" id="KW-0436">Ligase</keyword>
<gene>
    <name evidence="19 22" type="primary">carB</name>
    <name evidence="22" type="ORF">COV72_08985</name>
</gene>
<comment type="subunit">
    <text evidence="18 19">Composed of two chains; the small (or glutamine) chain promotes the hydrolysis of glutamine to ammonia, which is used by the large (or ammonia) chain to synthesize carbamoyl phosphate. Tetramer of heterodimers (alpha,beta)4.</text>
</comment>
<feature type="binding site" evidence="19">
    <location>
        <position position="299"/>
    </location>
    <ligand>
        <name>Mn(2+)</name>
        <dbReference type="ChEBI" id="CHEBI:29035"/>
        <label>1</label>
    </ligand>
</feature>
<dbReference type="GO" id="GO:0004087">
    <property type="term" value="F:carbamoyl-phosphate synthase (ammonia) activity"/>
    <property type="evidence" value="ECO:0007669"/>
    <property type="project" value="UniProtKB-EC"/>
</dbReference>
<dbReference type="NCBIfam" id="NF003671">
    <property type="entry name" value="PRK05294.1"/>
    <property type="match status" value="1"/>
</dbReference>
<feature type="domain" description="MGS-like" evidence="21">
    <location>
        <begin position="934"/>
        <end position="1072"/>
    </location>
</feature>
<feature type="binding site" evidence="19">
    <location>
        <position position="299"/>
    </location>
    <ligand>
        <name>Mn(2+)</name>
        <dbReference type="ChEBI" id="CHEBI:29035"/>
        <label>2</label>
    </ligand>
</feature>
<feature type="binding site" evidence="19">
    <location>
        <position position="299"/>
    </location>
    <ligand>
        <name>Mg(2+)</name>
        <dbReference type="ChEBI" id="CHEBI:18420"/>
        <label>1</label>
    </ligand>
</feature>
<evidence type="ECO:0000256" key="9">
    <source>
        <dbReference type="ARBA" id="ARBA00022737"/>
    </source>
</evidence>
<dbReference type="SUPFAM" id="SSF52335">
    <property type="entry name" value="Methylglyoxal synthase-like"/>
    <property type="match status" value="1"/>
</dbReference>
<feature type="binding site" evidence="19">
    <location>
        <position position="840"/>
    </location>
    <ligand>
        <name>Mg(2+)</name>
        <dbReference type="ChEBI" id="CHEBI:18420"/>
        <label>4</label>
    </ligand>
</feature>
<dbReference type="PANTHER" id="PTHR11405:SF53">
    <property type="entry name" value="CARBAMOYL-PHOSPHATE SYNTHASE [AMMONIA], MITOCHONDRIAL"/>
    <property type="match status" value="1"/>
</dbReference>
<accession>A0A2H0LVP8</accession>
<dbReference type="GO" id="GO:0006526">
    <property type="term" value="P:L-arginine biosynthetic process"/>
    <property type="evidence" value="ECO:0007669"/>
    <property type="project" value="UniProtKB-UniRule"/>
</dbReference>
<feature type="binding site" evidence="19">
    <location>
        <position position="243"/>
    </location>
    <ligand>
        <name>ATP</name>
        <dbReference type="ChEBI" id="CHEBI:30616"/>
        <label>1</label>
    </ligand>
</feature>
<dbReference type="SMART" id="SM01096">
    <property type="entry name" value="CPSase_L_D3"/>
    <property type="match status" value="1"/>
</dbReference>
<name>A0A2H0LVP8_9BACT</name>
<dbReference type="PROSITE" id="PS51855">
    <property type="entry name" value="MGS"/>
    <property type="match status" value="1"/>
</dbReference>
<dbReference type="GO" id="GO:0044205">
    <property type="term" value="P:'de novo' UMP biosynthetic process"/>
    <property type="evidence" value="ECO:0007669"/>
    <property type="project" value="UniProtKB-UniRule"/>
</dbReference>
<feature type="binding site" evidence="19">
    <location>
        <position position="838"/>
    </location>
    <ligand>
        <name>ATP</name>
        <dbReference type="ChEBI" id="CHEBI:30616"/>
        <label>2</label>
    </ligand>
</feature>
<feature type="binding site" evidence="19">
    <location>
        <position position="301"/>
    </location>
    <ligand>
        <name>Mn(2+)</name>
        <dbReference type="ChEBI" id="CHEBI:29035"/>
        <label>2</label>
    </ligand>
</feature>
<feature type="binding site" evidence="19">
    <location>
        <position position="826"/>
    </location>
    <ligand>
        <name>Mn(2+)</name>
        <dbReference type="ChEBI" id="CHEBI:29035"/>
        <label>3</label>
    </ligand>
</feature>
<dbReference type="GO" id="GO:0046872">
    <property type="term" value="F:metal ion binding"/>
    <property type="evidence" value="ECO:0007669"/>
    <property type="project" value="UniProtKB-KW"/>
</dbReference>
<comment type="cofactor">
    <cofactor evidence="19">
        <name>Mg(2+)</name>
        <dbReference type="ChEBI" id="CHEBI:18420"/>
    </cofactor>
    <cofactor evidence="19">
        <name>Mn(2+)</name>
        <dbReference type="ChEBI" id="CHEBI:29035"/>
    </cofactor>
    <text evidence="19">Binds 4 Mg(2+) or Mn(2+) ions per subunit.</text>
</comment>
<feature type="binding site" evidence="19">
    <location>
        <position position="299"/>
    </location>
    <ligand>
        <name>ATP</name>
        <dbReference type="ChEBI" id="CHEBI:30616"/>
        <label>1</label>
    </ligand>
</feature>
<sequence length="1072" mass="117813">MPKRTDIHKILIIGSGPIIIGQACEFDYSGTQACKALKEEGFKVILVNSNPATIMTDPEIADATYIEPITPEVLEKIIIKERPDAVLPTLGGQTGLNTAMKAIEAGIFKKYGVQMIGADYNTIKKAEDREHFKKAMLKIGLDVPKSALAYNMKEAKDALKKLGLPLIIRPSFTLGGTGGGIANTKEEFERIADLGLKSSMISEILIEESVMGWKEYELEVMRDKKDNVVIVCSIENFDPMGIHTGDSITVAPQQTLSDAEYQKMRDASIAIIREIGVETGGSNIQFAVDPKTGRMVVIEMNPRVSRSSALASKATGFPIAKFAAKLAVGYTLDEIRNDITRETPASFEPSIDYCVVKIPRFTFEKFPEAEDILGVSMKSVGETMAIGRTFKEALQKGLRGLEIGHFGLDNKSDFREISDEKIKHRLKEPNASRVFYIKYALQKGYSVSDIVNLTAIDPWFIENISQIVRLEKEFAGLKLNELNRDALLRIKQYGFSDRQIADLTNSNEIEVRNYRKKLNLEAVFKLVDTCAAEFEAYTPYYYSTYESECEARVSSKKKIMILGGGPNRIGQGIEFDYCCCHASFALKELGYETIMVNSNPETVSTDYDTSDKLYFEPLTLEDVMNIIDKEKPDGVIVQFGGQTPLNLAKKLNDLGAPIIGTSIESIARAENREEFNKLINKLGVNQAPGGCVNSKEEAADVASHIGYPVLVRPSFVLGGRAMRIVYDKTSLMEFMKEAKDVSEEHPVLIDKFLEDAVEVDVDVLADGRVAVIGGIMEHVEEAGVHSGDSACVLPPHTLSDEIIDKIRECAISLSGELNVRGLMNIQFAIKEDMVYVLEVNPRASRTVPFVSKATGVPLAKIAAKVMVGKSLKELGVTKEKQINHVAVKESVFPFSRFSGVDILLGPEMKSTGEVMGIDDTFGKAFYKSQLSAGGGLPKKGTIFISVKNDDKRHIVFIAKRLSDMGFKILATGGTHKAFKSNGIQAEMVGKIAEGDTKVLELIKKGKIKLIINTPSGKKGQSDMKPIRSLAVMHGIPCITTLQGAQAAVNGIESIQKSDFEVKPIQEYLSFNA</sequence>
<evidence type="ECO:0000313" key="23">
    <source>
        <dbReference type="Proteomes" id="UP000229641"/>
    </source>
</evidence>
<dbReference type="PROSITE" id="PS00867">
    <property type="entry name" value="CPSASE_2"/>
    <property type="match status" value="2"/>
</dbReference>
<dbReference type="SMART" id="SM00851">
    <property type="entry name" value="MGS"/>
    <property type="match status" value="1"/>
</dbReference>
<comment type="cofactor">
    <cofactor evidence="1">
        <name>Mn(2+)</name>
        <dbReference type="ChEBI" id="CHEBI:29035"/>
    </cofactor>
</comment>
<protein>
    <recommendedName>
        <fullName evidence="19">Carbamoyl phosphate synthase large chain</fullName>
        <ecNumber evidence="19">6.3.4.16</ecNumber>
        <ecNumber evidence="19">6.3.5.5</ecNumber>
    </recommendedName>
    <alternativeName>
        <fullName evidence="19">Carbamoyl phosphate synthetase ammonia chain</fullName>
    </alternativeName>
</protein>
<feature type="binding site" evidence="19">
    <location>
        <position position="301"/>
    </location>
    <ligand>
        <name>Mg(2+)</name>
        <dbReference type="ChEBI" id="CHEBI:18420"/>
        <label>2</label>
    </ligand>
</feature>
<dbReference type="CDD" id="cd01424">
    <property type="entry name" value="MGS_CPS_II"/>
    <property type="match status" value="1"/>
</dbReference>
<dbReference type="GO" id="GO:0006541">
    <property type="term" value="P:glutamine metabolic process"/>
    <property type="evidence" value="ECO:0007669"/>
    <property type="project" value="TreeGrafter"/>
</dbReference>
<dbReference type="GO" id="GO:0005737">
    <property type="term" value="C:cytoplasm"/>
    <property type="evidence" value="ECO:0007669"/>
    <property type="project" value="TreeGrafter"/>
</dbReference>
<keyword evidence="7 19" id="KW-0028">Amino-acid biosynthesis</keyword>
<dbReference type="EMBL" id="PCWA01000109">
    <property type="protein sequence ID" value="PIQ88427.1"/>
    <property type="molecule type" value="Genomic_DNA"/>
</dbReference>
<evidence type="ECO:0000256" key="19">
    <source>
        <dbReference type="HAMAP-Rule" id="MF_01210"/>
    </source>
</evidence>
<feature type="binding site" evidence="19">
    <location>
        <position position="285"/>
    </location>
    <ligand>
        <name>ATP</name>
        <dbReference type="ChEBI" id="CHEBI:30616"/>
        <label>1</label>
    </ligand>
</feature>
<comment type="function">
    <text evidence="17 19">Large subunit of the glutamine-dependent carbamoyl phosphate synthetase (CPSase). CPSase catalyzes the formation of carbamoyl phosphate from the ammonia moiety of glutamine, carbonate, and phosphate donated by ATP, constituting the first step of 2 biosynthetic pathways, one leading to arginine and/or urea and the other to pyrimidine nucleotides. The large subunit (synthetase) binds the substrates ammonia (free or transferred from glutamine from the small subunit), hydrogencarbonate and ATP and carries out an ATP-coupled ligase reaction, activating hydrogencarbonate by forming carboxy phosphate which reacts with ammonia to form carbamoyl phosphate.</text>
</comment>
<feature type="region of interest" description="Carboxyphosphate synthetic domain" evidence="19">
    <location>
        <begin position="1"/>
        <end position="402"/>
    </location>
</feature>
<feature type="binding site" evidence="19">
    <location>
        <position position="838"/>
    </location>
    <ligand>
        <name>Mn(2+)</name>
        <dbReference type="ChEBI" id="CHEBI:29035"/>
        <label>4</label>
    </ligand>
</feature>
<evidence type="ECO:0000313" key="22">
    <source>
        <dbReference type="EMBL" id="PIQ88427.1"/>
    </source>
</evidence>
<dbReference type="InterPro" id="IPR005479">
    <property type="entry name" value="CPAse_ATP-bd"/>
</dbReference>
<feature type="binding site" evidence="19">
    <location>
        <position position="840"/>
    </location>
    <ligand>
        <name>Mn(2+)</name>
        <dbReference type="ChEBI" id="CHEBI:29035"/>
        <label>4</label>
    </ligand>
</feature>
<dbReference type="HAMAP" id="MF_01210_A">
    <property type="entry name" value="CPSase_L_chain_A"/>
    <property type="match status" value="1"/>
</dbReference>
<keyword evidence="9 19" id="KW-0677">Repeat</keyword>
<keyword evidence="5 19" id="KW-0055">Arginine biosynthesis</keyword>
<feature type="binding site" evidence="19">
    <location>
        <position position="785"/>
    </location>
    <ligand>
        <name>ATP</name>
        <dbReference type="ChEBI" id="CHEBI:30616"/>
        <label>2</label>
    </ligand>
</feature>
<dbReference type="Gene3D" id="3.40.50.20">
    <property type="match status" value="2"/>
</dbReference>
<evidence type="ECO:0000256" key="11">
    <source>
        <dbReference type="ARBA" id="ARBA00022840"/>
    </source>
</evidence>
<feature type="binding site" evidence="19">
    <location>
        <position position="129"/>
    </location>
    <ligand>
        <name>ATP</name>
        <dbReference type="ChEBI" id="CHEBI:30616"/>
        <label>1</label>
    </ligand>
</feature>
<feature type="binding site" evidence="19">
    <location>
        <position position="758"/>
    </location>
    <ligand>
        <name>ATP</name>
        <dbReference type="ChEBI" id="CHEBI:30616"/>
        <label>2</label>
    </ligand>
</feature>
<dbReference type="FunFam" id="3.40.50.20:FF:000003">
    <property type="entry name" value="Carbamoyl-phosphate synthase large chain"/>
    <property type="match status" value="1"/>
</dbReference>
<feature type="binding site" evidence="19">
    <location>
        <position position="175"/>
    </location>
    <ligand>
        <name>ATP</name>
        <dbReference type="ChEBI" id="CHEBI:30616"/>
        <label>1</label>
    </ligand>
</feature>
<dbReference type="Gene3D" id="3.40.50.1380">
    <property type="entry name" value="Methylglyoxal synthase-like domain"/>
    <property type="match status" value="1"/>
</dbReference>
<dbReference type="InterPro" id="IPR011607">
    <property type="entry name" value="MGS-like_dom"/>
</dbReference>
<evidence type="ECO:0000256" key="1">
    <source>
        <dbReference type="ARBA" id="ARBA00001936"/>
    </source>
</evidence>
<dbReference type="FunFam" id="3.30.1490.20:FF:000001">
    <property type="entry name" value="Carbamoyl-phosphate synthase large chain"/>
    <property type="match status" value="1"/>
</dbReference>
<feature type="binding site" evidence="19">
    <location>
        <position position="786"/>
    </location>
    <ligand>
        <name>ATP</name>
        <dbReference type="ChEBI" id="CHEBI:30616"/>
        <label>2</label>
    </ligand>
</feature>
<evidence type="ECO:0000256" key="2">
    <source>
        <dbReference type="ARBA" id="ARBA00004812"/>
    </source>
</evidence>
<dbReference type="EC" id="6.3.5.5" evidence="19"/>
<evidence type="ECO:0000256" key="15">
    <source>
        <dbReference type="ARBA" id="ARBA00047359"/>
    </source>
</evidence>
<feature type="binding site" evidence="19">
    <location>
        <position position="838"/>
    </location>
    <ligand>
        <name>Mn(2+)</name>
        <dbReference type="ChEBI" id="CHEBI:29035"/>
        <label>3</label>
    </ligand>
</feature>
<dbReference type="PROSITE" id="PS51257">
    <property type="entry name" value="PROKAR_LIPOPROTEIN"/>
    <property type="match status" value="1"/>
</dbReference>
<evidence type="ECO:0000256" key="18">
    <source>
        <dbReference type="ARBA" id="ARBA00062056"/>
    </source>
</evidence>